<reference evidence="3 4" key="1">
    <citation type="submission" date="2014-09" db="EMBL/GenBank/DDBJ databases">
        <title>Genome sequencing of Methyloceanibacter caenitepidi Gela4.</title>
        <authorList>
            <person name="Takeuchi M."/>
            <person name="Susumu S."/>
            <person name="Kamagata Y."/>
            <person name="Oshima K."/>
            <person name="Hattori M."/>
            <person name="Iwasaki W."/>
        </authorList>
    </citation>
    <scope>NUCLEOTIDE SEQUENCE [LARGE SCALE GENOMIC DNA]</scope>
    <source>
        <strain evidence="3 4">Gela4</strain>
    </source>
</reference>
<dbReference type="HOGENOM" id="CLU_1141752_0_0_5"/>
<evidence type="ECO:0000259" key="2">
    <source>
        <dbReference type="PROSITE" id="PS50234"/>
    </source>
</evidence>
<dbReference type="InterPro" id="IPR051266">
    <property type="entry name" value="CLCR"/>
</dbReference>
<dbReference type="KEGG" id="mcg:GL4_1549"/>
<dbReference type="EMBL" id="AP014648">
    <property type="protein sequence ID" value="BAQ17004.1"/>
    <property type="molecule type" value="Genomic_DNA"/>
</dbReference>
<dbReference type="InterPro" id="IPR036465">
    <property type="entry name" value="vWFA_dom_sf"/>
</dbReference>
<dbReference type="InterPro" id="IPR002035">
    <property type="entry name" value="VWF_A"/>
</dbReference>
<dbReference type="PANTHER" id="PTHR10579">
    <property type="entry name" value="CALCIUM-ACTIVATED CHLORIDE CHANNEL REGULATOR"/>
    <property type="match status" value="1"/>
</dbReference>
<evidence type="ECO:0000256" key="1">
    <source>
        <dbReference type="SAM" id="SignalP"/>
    </source>
</evidence>
<evidence type="ECO:0000313" key="4">
    <source>
        <dbReference type="Proteomes" id="UP000031643"/>
    </source>
</evidence>
<keyword evidence="4" id="KW-1185">Reference proteome</keyword>
<dbReference type="Gene3D" id="3.40.50.410">
    <property type="entry name" value="von Willebrand factor, type A domain"/>
    <property type="match status" value="1"/>
</dbReference>
<organism evidence="3 4">
    <name type="scientific">Methyloceanibacter caenitepidi</name>
    <dbReference type="NCBI Taxonomy" id="1384459"/>
    <lineage>
        <taxon>Bacteria</taxon>
        <taxon>Pseudomonadati</taxon>
        <taxon>Pseudomonadota</taxon>
        <taxon>Alphaproteobacteria</taxon>
        <taxon>Hyphomicrobiales</taxon>
        <taxon>Hyphomicrobiaceae</taxon>
        <taxon>Methyloceanibacter</taxon>
    </lineage>
</organism>
<dbReference type="PROSITE" id="PS50234">
    <property type="entry name" value="VWFA"/>
    <property type="match status" value="1"/>
</dbReference>
<protein>
    <submittedName>
        <fullName evidence="3">Mlr6511 protein</fullName>
    </submittedName>
</protein>
<dbReference type="PANTHER" id="PTHR10579:SF43">
    <property type="entry name" value="ZINC FINGER (C3HC4-TYPE RING FINGER) FAMILY PROTEIN"/>
    <property type="match status" value="1"/>
</dbReference>
<dbReference type="SUPFAM" id="SSF53300">
    <property type="entry name" value="vWA-like"/>
    <property type="match status" value="1"/>
</dbReference>
<dbReference type="AlphaFoldDB" id="A0A0A8K4R5"/>
<feature type="domain" description="VWFA" evidence="2">
    <location>
        <begin position="41"/>
        <end position="230"/>
    </location>
</feature>
<name>A0A0A8K4R5_9HYPH</name>
<dbReference type="STRING" id="1384459.GL4_1549"/>
<accession>A0A0A8K4R5</accession>
<dbReference type="CDD" id="cd00198">
    <property type="entry name" value="vWFA"/>
    <property type="match status" value="1"/>
</dbReference>
<gene>
    <name evidence="3" type="ORF">GL4_1549</name>
</gene>
<proteinExistence type="predicted"/>
<sequence length="246" mass="26491">MLWRKWLVAGIAATALVGSSVIAQAQDAETADPSKAPCTDDAMIVFDASGSMSGNQELGIPNSKPRIDEVRWALAQVLPSATRYRRVGLVTYGPGPYNQCNVSLALKPTANAAKKIMRAVNRIIPAGKTPLTSGVEQAAEALDYRNNPGVIVVVTDGEETCGRAPCELAKRLHDNAARLTIHVIGFRYSGYSWTGQNSVMDLMCLADQNNGLYIKANNEEELADALEKTLDCPMISQAPLSFDPVR</sequence>
<keyword evidence="1" id="KW-0732">Signal</keyword>
<dbReference type="RefSeq" id="WP_052464219.1">
    <property type="nucleotide sequence ID" value="NZ_AP014648.1"/>
</dbReference>
<dbReference type="Proteomes" id="UP000031643">
    <property type="component" value="Chromosome"/>
</dbReference>
<evidence type="ECO:0000313" key="3">
    <source>
        <dbReference type="EMBL" id="BAQ17004.1"/>
    </source>
</evidence>
<feature type="signal peptide" evidence="1">
    <location>
        <begin position="1"/>
        <end position="25"/>
    </location>
</feature>
<dbReference type="Pfam" id="PF13519">
    <property type="entry name" value="VWA_2"/>
    <property type="match status" value="1"/>
</dbReference>
<dbReference type="SMART" id="SM00327">
    <property type="entry name" value="VWA"/>
    <property type="match status" value="1"/>
</dbReference>
<feature type="chain" id="PRO_5002037761" evidence="1">
    <location>
        <begin position="26"/>
        <end position="246"/>
    </location>
</feature>